<dbReference type="AlphaFoldDB" id="A0A485LAA9"/>
<reference evidence="3 4" key="1">
    <citation type="submission" date="2019-03" db="EMBL/GenBank/DDBJ databases">
        <authorList>
            <person name="Gaulin E."/>
            <person name="Dumas B."/>
        </authorList>
    </citation>
    <scope>NUCLEOTIDE SEQUENCE [LARGE SCALE GENOMIC DNA]</scope>
    <source>
        <strain evidence="3">CBS 568.67</strain>
    </source>
</reference>
<gene>
    <name evidence="3" type="primary">Aste57867_18515</name>
    <name evidence="2" type="ORF">As57867_018453</name>
    <name evidence="3" type="ORF">ASTE57867_18515</name>
</gene>
<keyword evidence="4" id="KW-1185">Reference proteome</keyword>
<dbReference type="EMBL" id="CAADRA010006415">
    <property type="protein sequence ID" value="VFT95251.1"/>
    <property type="molecule type" value="Genomic_DNA"/>
</dbReference>
<dbReference type="InterPro" id="IPR052050">
    <property type="entry name" value="SecEffector_AnkRepeat"/>
</dbReference>
<feature type="region of interest" description="Disordered" evidence="1">
    <location>
        <begin position="1"/>
        <end position="23"/>
    </location>
</feature>
<dbReference type="EMBL" id="VJMH01006394">
    <property type="protein sequence ID" value="KAF0690066.1"/>
    <property type="molecule type" value="Genomic_DNA"/>
</dbReference>
<protein>
    <submittedName>
        <fullName evidence="3">Aste57867_18515 protein</fullName>
    </submittedName>
</protein>
<evidence type="ECO:0000313" key="3">
    <source>
        <dbReference type="EMBL" id="VFT95251.1"/>
    </source>
</evidence>
<dbReference type="OrthoDB" id="88700at2759"/>
<dbReference type="PANTHER" id="PTHR46586">
    <property type="entry name" value="ANKYRIN REPEAT-CONTAINING PROTEIN"/>
    <property type="match status" value="1"/>
</dbReference>
<dbReference type="InterPro" id="IPR036770">
    <property type="entry name" value="Ankyrin_rpt-contain_sf"/>
</dbReference>
<evidence type="ECO:0000256" key="1">
    <source>
        <dbReference type="SAM" id="MobiDB-lite"/>
    </source>
</evidence>
<evidence type="ECO:0000313" key="4">
    <source>
        <dbReference type="Proteomes" id="UP000332933"/>
    </source>
</evidence>
<dbReference type="Gene3D" id="1.25.40.20">
    <property type="entry name" value="Ankyrin repeat-containing domain"/>
    <property type="match status" value="1"/>
</dbReference>
<sequence length="412" mass="46247">MRSTRSRAAASKKARPVQDQRHERGPSVLARNVFIASDVMALITTFQHGLPADVLALLDLPAPLIYVGTSCRMDLFHKGDAGDIEAHDTTLAPWLKQHIFARIPRLFEHLPHMRRSLLFHSIHAANQPLLQYLHDTFDICSFHGNFVDIAAHANNLEVVRFLVDHGHRGFTCKAMDAAARHGNLVMAELLDQEQCGPCSIEGLTDSTGNGHSSGLLDTLDKMLFNLDQTIQCPPDVFVNVAANEHLDMVQWQCANRTEAFPYHAIDGAASNEHLVILEHLKQHRRKEFRLTRDTVGGSCIIPKRPQGEKQWGQKQFAMDKAAKSGHLEVVKSIYERRGGCSHHAIDYAAKLGRLDICEWLFAHTKGGYTTFAVDWAAENNHWRWSNDSCRWRNQMPGMGHLGPQTQSKTIAI</sequence>
<proteinExistence type="predicted"/>
<organism evidence="3 4">
    <name type="scientific">Aphanomyces stellatus</name>
    <dbReference type="NCBI Taxonomy" id="120398"/>
    <lineage>
        <taxon>Eukaryota</taxon>
        <taxon>Sar</taxon>
        <taxon>Stramenopiles</taxon>
        <taxon>Oomycota</taxon>
        <taxon>Saprolegniomycetes</taxon>
        <taxon>Saprolegniales</taxon>
        <taxon>Verrucalvaceae</taxon>
        <taxon>Aphanomyces</taxon>
    </lineage>
</organism>
<dbReference type="PANTHER" id="PTHR46586:SF3">
    <property type="entry name" value="ANKYRIN REPEAT-CONTAINING PROTEIN"/>
    <property type="match status" value="1"/>
</dbReference>
<dbReference type="Proteomes" id="UP000332933">
    <property type="component" value="Unassembled WGS sequence"/>
</dbReference>
<name>A0A485LAA9_9STRA</name>
<reference evidence="2" key="2">
    <citation type="submission" date="2019-06" db="EMBL/GenBank/DDBJ databases">
        <title>Genomics analysis of Aphanomyces spp. identifies a new class of oomycete effector associated with host adaptation.</title>
        <authorList>
            <person name="Gaulin E."/>
        </authorList>
    </citation>
    <scope>NUCLEOTIDE SEQUENCE</scope>
    <source>
        <strain evidence="2">CBS 578.67</strain>
    </source>
</reference>
<evidence type="ECO:0000313" key="2">
    <source>
        <dbReference type="EMBL" id="KAF0690066.1"/>
    </source>
</evidence>
<accession>A0A485LAA9</accession>
<dbReference type="SUPFAM" id="SSF48403">
    <property type="entry name" value="Ankyrin repeat"/>
    <property type="match status" value="1"/>
</dbReference>